<dbReference type="OrthoDB" id="9815829at2"/>
<proteinExistence type="predicted"/>
<evidence type="ECO:0000313" key="3">
    <source>
        <dbReference type="Proteomes" id="UP000320811"/>
    </source>
</evidence>
<dbReference type="Gene3D" id="3.90.550.10">
    <property type="entry name" value="Spore Coat Polysaccharide Biosynthesis Protein SpsA, Chain A"/>
    <property type="match status" value="1"/>
</dbReference>
<comment type="caution">
    <text evidence="2">The sequence shown here is derived from an EMBL/GenBank/DDBJ whole genome shotgun (WGS) entry which is preliminary data.</text>
</comment>
<dbReference type="Pfam" id="PF00535">
    <property type="entry name" value="Glycos_transf_2"/>
    <property type="match status" value="1"/>
</dbReference>
<dbReference type="EMBL" id="VIWO01000001">
    <property type="protein sequence ID" value="TWF44330.1"/>
    <property type="molecule type" value="Genomic_DNA"/>
</dbReference>
<accession>A0A561Q1X1</accession>
<reference evidence="2 3" key="1">
    <citation type="submission" date="2019-06" db="EMBL/GenBank/DDBJ databases">
        <title>Sorghum-associated microbial communities from plants grown in Nebraska, USA.</title>
        <authorList>
            <person name="Schachtman D."/>
        </authorList>
    </citation>
    <scope>NUCLEOTIDE SEQUENCE [LARGE SCALE GENOMIC DNA]</scope>
    <source>
        <strain evidence="2 3">1209</strain>
    </source>
</reference>
<dbReference type="AlphaFoldDB" id="A0A561Q1X1"/>
<evidence type="ECO:0000259" key="1">
    <source>
        <dbReference type="Pfam" id="PF00535"/>
    </source>
</evidence>
<dbReference type="PANTHER" id="PTHR22916:SF3">
    <property type="entry name" value="UDP-GLCNAC:BETAGAL BETA-1,3-N-ACETYLGLUCOSAMINYLTRANSFERASE-LIKE PROTEIN 1"/>
    <property type="match status" value="1"/>
</dbReference>
<dbReference type="GO" id="GO:0016758">
    <property type="term" value="F:hexosyltransferase activity"/>
    <property type="evidence" value="ECO:0007669"/>
    <property type="project" value="UniProtKB-ARBA"/>
</dbReference>
<sequence length="340" mass="39242">MELPLVSVILPCYNAENYIANAVDSIINQTYRELEIIIIDDCSTDGSSEILRELAAKDNRIKLLRNDINLKLVATLNRGISVAIGQYIVRMDADDISYPDRIEKQVAFMERHPNIGISGTAIMQFEDGKEDILMTLPTDDAILKAKIFTSTIFFHPTVIIRSDVLRSNHLAYNSNYHQAEDWGLWIEMIDKVSVGNIKEPLLRYRIVPNSETRIAEADSLKRSKTFYMLLKRKFEIDRFSLSDDEVKLYTYFVSRQFALLLPKDGVAKIVRIFDKILNQAKDLNFSPVTIKYMKLYFSLRLMVTLIYGPKNTLFRDIAAILKHKYLLTGLQAFLWRKKLV</sequence>
<dbReference type="Proteomes" id="UP000320811">
    <property type="component" value="Unassembled WGS sequence"/>
</dbReference>
<feature type="domain" description="Glycosyltransferase 2-like" evidence="1">
    <location>
        <begin position="7"/>
        <end position="151"/>
    </location>
</feature>
<organism evidence="2 3">
    <name type="scientific">Chitinophaga polysaccharea</name>
    <dbReference type="NCBI Taxonomy" id="1293035"/>
    <lineage>
        <taxon>Bacteria</taxon>
        <taxon>Pseudomonadati</taxon>
        <taxon>Bacteroidota</taxon>
        <taxon>Chitinophagia</taxon>
        <taxon>Chitinophagales</taxon>
        <taxon>Chitinophagaceae</taxon>
        <taxon>Chitinophaga</taxon>
    </lineage>
</organism>
<keyword evidence="3" id="KW-1185">Reference proteome</keyword>
<dbReference type="InterPro" id="IPR029044">
    <property type="entry name" value="Nucleotide-diphossugar_trans"/>
</dbReference>
<protein>
    <submittedName>
        <fullName evidence="2">Glycosyltransferase involved in cell wall biosynthesis</fullName>
    </submittedName>
</protein>
<gene>
    <name evidence="2" type="ORF">FHW36_101250</name>
</gene>
<dbReference type="SUPFAM" id="SSF53448">
    <property type="entry name" value="Nucleotide-diphospho-sugar transferases"/>
    <property type="match status" value="1"/>
</dbReference>
<dbReference type="RefSeq" id="WP_145661011.1">
    <property type="nucleotide sequence ID" value="NZ_VIWO01000001.1"/>
</dbReference>
<dbReference type="PANTHER" id="PTHR22916">
    <property type="entry name" value="GLYCOSYLTRANSFERASE"/>
    <property type="match status" value="1"/>
</dbReference>
<dbReference type="InterPro" id="IPR001173">
    <property type="entry name" value="Glyco_trans_2-like"/>
</dbReference>
<dbReference type="CDD" id="cd00761">
    <property type="entry name" value="Glyco_tranf_GTA_type"/>
    <property type="match status" value="1"/>
</dbReference>
<keyword evidence="2" id="KW-0808">Transferase</keyword>
<name>A0A561Q1X1_9BACT</name>
<evidence type="ECO:0000313" key="2">
    <source>
        <dbReference type="EMBL" id="TWF44330.1"/>
    </source>
</evidence>